<dbReference type="InterPro" id="IPR003395">
    <property type="entry name" value="RecF/RecN/SMC_N"/>
</dbReference>
<dbReference type="InterPro" id="IPR027417">
    <property type="entry name" value="P-loop_NTPase"/>
</dbReference>
<keyword evidence="3" id="KW-0175">Coiled coil</keyword>
<sequence>MKNAEAERERELKDAQKKLDCAKTKADASTKKMKEKQQEVEAITLELEELKREHASNEQQLEAVNEAIKSYEGQIAVMAAEVAKNEVSKMLKDYDWINAEKHLFGQPNSTYDFKTNNPKEAGQRLQKLQEMKEKLGRNVNMRAMNVLTEAEERYNDLMKKKRIVENDKSKILATIEDLDQKKNQALNIAWQKVNKDFGSIFSTLLPGANAMLAPPEGQNVLDGLEFKVALGNTWKENLTELSGGQRMYSPQFLNCSHVLYAIMSLVALSLILSMLLFKPAPIYILDEVDAALDLSHTQNIGQMLRTHFTHSQFIVVSLKEGMFNNANVLFKTKFVDGVSTVARFTQCQNGKVPKETKSKAKGPK</sequence>
<keyword evidence="5" id="KW-1133">Transmembrane helix</keyword>
<evidence type="ECO:0000256" key="2">
    <source>
        <dbReference type="ARBA" id="ARBA00022454"/>
    </source>
</evidence>
<dbReference type="Pfam" id="PF02463">
    <property type="entry name" value="SMC_N"/>
    <property type="match status" value="1"/>
</dbReference>
<reference evidence="7" key="1">
    <citation type="submission" date="2018-05" db="EMBL/GenBank/DDBJ databases">
        <authorList>
            <person name="Pedro S.L.S."/>
            <person name="Freitas R.C."/>
            <person name="Barreto A.S."/>
            <person name="Lima A.O.S."/>
        </authorList>
    </citation>
    <scope>NUCLEOTIDE SEQUENCE</scope>
    <source>
        <strain evidence="7">BP203</strain>
        <tissue evidence="7">Muscle</tissue>
    </source>
</reference>
<evidence type="ECO:0000313" key="7">
    <source>
        <dbReference type="EMBL" id="NIG58457.1"/>
    </source>
</evidence>
<dbReference type="Gene3D" id="3.40.50.300">
    <property type="entry name" value="P-loop containing nucleotide triphosphate hydrolases"/>
    <property type="match status" value="1"/>
</dbReference>
<feature type="region of interest" description="Disordered" evidence="4">
    <location>
        <begin position="1"/>
        <end position="35"/>
    </location>
</feature>
<keyword evidence="8" id="KW-1185">Reference proteome</keyword>
<keyword evidence="2" id="KW-0158">Chromosome</keyword>
<dbReference type="PANTHER" id="PTHR43977">
    <property type="entry name" value="STRUCTURAL MAINTENANCE OF CHROMOSOMES PROTEIN 3"/>
    <property type="match status" value="1"/>
</dbReference>
<evidence type="ECO:0000259" key="6">
    <source>
        <dbReference type="Pfam" id="PF02463"/>
    </source>
</evidence>
<dbReference type="Proteomes" id="UP001165941">
    <property type="component" value="Unassembled WGS sequence"/>
</dbReference>
<proteinExistence type="predicted"/>
<protein>
    <submittedName>
        <fullName evidence="7">Structural maintenance of chromosomes protein 2</fullName>
    </submittedName>
</protein>
<accession>A0ABX0S025</accession>
<dbReference type="SUPFAM" id="SSF52540">
    <property type="entry name" value="P-loop containing nucleoside triphosphate hydrolases"/>
    <property type="match status" value="1"/>
</dbReference>
<organism evidence="7 8">
    <name type="scientific">Pontoporia blainvillei</name>
    <name type="common">Franciscana</name>
    <name type="synonym">Delphinus blainvillei</name>
    <dbReference type="NCBI Taxonomy" id="48723"/>
    <lineage>
        <taxon>Eukaryota</taxon>
        <taxon>Metazoa</taxon>
        <taxon>Chordata</taxon>
        <taxon>Craniata</taxon>
        <taxon>Vertebrata</taxon>
        <taxon>Euteleostomi</taxon>
        <taxon>Mammalia</taxon>
        <taxon>Eutheria</taxon>
        <taxon>Laurasiatheria</taxon>
        <taxon>Artiodactyla</taxon>
        <taxon>Whippomorpha</taxon>
        <taxon>Cetacea</taxon>
        <taxon>Odontoceti</taxon>
        <taxon>Pontoporiidae</taxon>
        <taxon>Pontoporia</taxon>
    </lineage>
</organism>
<keyword evidence="5" id="KW-0812">Transmembrane</keyword>
<evidence type="ECO:0000256" key="4">
    <source>
        <dbReference type="SAM" id="MobiDB-lite"/>
    </source>
</evidence>
<evidence type="ECO:0000256" key="1">
    <source>
        <dbReference type="ARBA" id="ARBA00004286"/>
    </source>
</evidence>
<dbReference type="EMBL" id="PGGH01040606">
    <property type="protein sequence ID" value="NIG58457.1"/>
    <property type="molecule type" value="Genomic_DNA"/>
</dbReference>
<feature type="domain" description="RecF/RecN/SMC N-terminal" evidence="6">
    <location>
        <begin position="39"/>
        <end position="336"/>
    </location>
</feature>
<evidence type="ECO:0000256" key="5">
    <source>
        <dbReference type="SAM" id="Phobius"/>
    </source>
</evidence>
<name>A0ABX0S025_PONBL</name>
<comment type="caution">
    <text evidence="7">The sequence shown here is derived from an EMBL/GenBank/DDBJ whole genome shotgun (WGS) entry which is preliminary data.</text>
</comment>
<evidence type="ECO:0000313" key="8">
    <source>
        <dbReference type="Proteomes" id="UP001165941"/>
    </source>
</evidence>
<comment type="subcellular location">
    <subcellularLocation>
        <location evidence="1">Chromosome</location>
    </subcellularLocation>
</comment>
<feature type="coiled-coil region" evidence="3">
    <location>
        <begin position="140"/>
        <end position="167"/>
    </location>
</feature>
<gene>
    <name evidence="7" type="ORF">BU61_1289</name>
</gene>
<evidence type="ECO:0000256" key="3">
    <source>
        <dbReference type="SAM" id="Coils"/>
    </source>
</evidence>
<keyword evidence="5" id="KW-0472">Membrane</keyword>
<feature type="transmembrane region" description="Helical" evidence="5">
    <location>
        <begin position="258"/>
        <end position="277"/>
    </location>
</feature>